<evidence type="ECO:0000313" key="3">
    <source>
        <dbReference type="EMBL" id="KAA5539311.1"/>
    </source>
</evidence>
<dbReference type="Proteomes" id="UP000324479">
    <property type="component" value="Unassembled WGS sequence"/>
</dbReference>
<dbReference type="NCBIfam" id="TIGR03725">
    <property type="entry name" value="T6A_YeaZ"/>
    <property type="match status" value="1"/>
</dbReference>
<proteinExistence type="predicted"/>
<comment type="caution">
    <text evidence="3">The sequence shown here is derived from an EMBL/GenBank/DDBJ whole genome shotgun (WGS) entry which is preliminary data.</text>
</comment>
<dbReference type="AlphaFoldDB" id="A0A5M6CVR0"/>
<dbReference type="InterPro" id="IPR043129">
    <property type="entry name" value="ATPase_NBD"/>
</dbReference>
<sequence length="292" mass="31026">MIQIALETTGKSGSLAVLRGEEVCWVRALSTGQRTAATLSVQLKAALGFCDQLGQRPDWVSVADGPGSFTGLRIAVTTAKTLGYALGVPVVPVGSLCSIAAAQCFDPDAADQPSRVLVGLNAYRGQVYAAAFDVQELFQDPLPIDVARRAEVVDHDRWDQWVACDFDTADGGLLGDRQIVPPQWEQRYRESVQPAAVGVGQIASRLVRAAEASNTGEASDPAEAKSTADAGNAAEVRNAAEAGNTEQQRAADPRIDPFDLVVRYLKSSAAEEKAARRRSIPGADAPHRSRSK</sequence>
<dbReference type="EMBL" id="VWOX01000020">
    <property type="protein sequence ID" value="KAA5539311.1"/>
    <property type="molecule type" value="Genomic_DNA"/>
</dbReference>
<name>A0A5M6CVR0_9BACT</name>
<dbReference type="Gene3D" id="3.30.420.40">
    <property type="match status" value="2"/>
</dbReference>
<dbReference type="InterPro" id="IPR022496">
    <property type="entry name" value="T6A_TsaB"/>
</dbReference>
<keyword evidence="4" id="KW-1185">Reference proteome</keyword>
<reference evidence="3 4" key="1">
    <citation type="submission" date="2019-08" db="EMBL/GenBank/DDBJ databases">
        <authorList>
            <person name="Dhanesh K."/>
            <person name="Kumar G."/>
            <person name="Sasikala C."/>
            <person name="Venkata Ramana C."/>
        </authorList>
    </citation>
    <scope>NUCLEOTIDE SEQUENCE [LARGE SCALE GENOMIC DNA]</scope>
    <source>
        <strain evidence="3 4">JC645</strain>
    </source>
</reference>
<evidence type="ECO:0000313" key="4">
    <source>
        <dbReference type="Proteomes" id="UP000324479"/>
    </source>
</evidence>
<dbReference type="GO" id="GO:0016740">
    <property type="term" value="F:transferase activity"/>
    <property type="evidence" value="ECO:0007669"/>
    <property type="project" value="UniProtKB-KW"/>
</dbReference>
<feature type="domain" description="Gcp-like" evidence="2">
    <location>
        <begin position="53"/>
        <end position="133"/>
    </location>
</feature>
<dbReference type="InterPro" id="IPR000905">
    <property type="entry name" value="Gcp-like_dom"/>
</dbReference>
<accession>A0A5M6CVR0</accession>
<dbReference type="GO" id="GO:0002949">
    <property type="term" value="P:tRNA threonylcarbamoyladenosine modification"/>
    <property type="evidence" value="ECO:0007669"/>
    <property type="project" value="InterPro"/>
</dbReference>
<feature type="region of interest" description="Disordered" evidence="1">
    <location>
        <begin position="269"/>
        <end position="292"/>
    </location>
</feature>
<protein>
    <submittedName>
        <fullName evidence="3">tRNA (Adenosine(37)-N6)-threonylcarbamoyltransferase complex dimerization subunit type 1 TsaB</fullName>
    </submittedName>
</protein>
<gene>
    <name evidence="3" type="primary">tsaB</name>
    <name evidence="3" type="ORF">FYK55_24710</name>
</gene>
<dbReference type="RefSeq" id="WP_150079309.1">
    <property type="nucleotide sequence ID" value="NZ_VWOX01000020.1"/>
</dbReference>
<dbReference type="Pfam" id="PF00814">
    <property type="entry name" value="TsaD"/>
    <property type="match status" value="1"/>
</dbReference>
<keyword evidence="3" id="KW-0808">Transferase</keyword>
<organism evidence="3 4">
    <name type="scientific">Roseiconus nitratireducens</name>
    <dbReference type="NCBI Taxonomy" id="2605748"/>
    <lineage>
        <taxon>Bacteria</taxon>
        <taxon>Pseudomonadati</taxon>
        <taxon>Planctomycetota</taxon>
        <taxon>Planctomycetia</taxon>
        <taxon>Pirellulales</taxon>
        <taxon>Pirellulaceae</taxon>
        <taxon>Roseiconus</taxon>
    </lineage>
</organism>
<evidence type="ECO:0000259" key="2">
    <source>
        <dbReference type="Pfam" id="PF00814"/>
    </source>
</evidence>
<evidence type="ECO:0000256" key="1">
    <source>
        <dbReference type="SAM" id="MobiDB-lite"/>
    </source>
</evidence>
<dbReference type="SUPFAM" id="SSF53067">
    <property type="entry name" value="Actin-like ATPase domain"/>
    <property type="match status" value="1"/>
</dbReference>